<protein>
    <submittedName>
        <fullName evidence="1">Uncharacterized protein</fullName>
    </submittedName>
</protein>
<comment type="caution">
    <text evidence="1">The sequence shown here is derived from an EMBL/GenBank/DDBJ whole genome shotgun (WGS) entry which is preliminary data.</text>
</comment>
<organism evidence="1 2">
    <name type="scientific">Pantoea ananas</name>
    <name type="common">Erwinia uredovora</name>
    <dbReference type="NCBI Taxonomy" id="553"/>
    <lineage>
        <taxon>Bacteria</taxon>
        <taxon>Pseudomonadati</taxon>
        <taxon>Pseudomonadota</taxon>
        <taxon>Gammaproteobacteria</taxon>
        <taxon>Enterobacterales</taxon>
        <taxon>Erwiniaceae</taxon>
        <taxon>Pantoea</taxon>
    </lineage>
</organism>
<gene>
    <name evidence="1" type="ORF">NB703_001912</name>
</gene>
<dbReference type="AlphaFoldDB" id="A0AAJ1CYA9"/>
<name>A0AAJ1CYA9_PANAN</name>
<sequence>MGEKAHLPGIFALYCNKTVTNLSFITVTQSASVYSLRAMVHCEHPFFFRPNLLGNQNHNAPGGPPNVKYF</sequence>
<dbReference type="Proteomes" id="UP001208888">
    <property type="component" value="Unassembled WGS sequence"/>
</dbReference>
<accession>A0AAJ1CYA9</accession>
<reference evidence="1" key="1">
    <citation type="submission" date="2022-06" db="EMBL/GenBank/DDBJ databases">
        <title>Dynamics of rice microbiomes reveals core vertical transmitted seed endophytes.</title>
        <authorList>
            <person name="Liao K."/>
            <person name="Zhang X."/>
        </authorList>
    </citation>
    <scope>NUCLEOTIDE SEQUENCE</scope>
    <source>
        <strain evidence="1">JT1-17</strain>
    </source>
</reference>
<dbReference type="EMBL" id="JANFVX010000005">
    <property type="protein sequence ID" value="MCW0343819.1"/>
    <property type="molecule type" value="Genomic_DNA"/>
</dbReference>
<evidence type="ECO:0000313" key="1">
    <source>
        <dbReference type="EMBL" id="MCW0343819.1"/>
    </source>
</evidence>
<evidence type="ECO:0000313" key="2">
    <source>
        <dbReference type="Proteomes" id="UP001208888"/>
    </source>
</evidence>
<proteinExistence type="predicted"/>